<organism evidence="9 10">
    <name type="scientific">Zwartia hollandica</name>
    <dbReference type="NCBI Taxonomy" id="324606"/>
    <lineage>
        <taxon>Bacteria</taxon>
        <taxon>Pseudomonadati</taxon>
        <taxon>Pseudomonadota</taxon>
        <taxon>Betaproteobacteria</taxon>
        <taxon>Burkholderiales</taxon>
        <taxon>Alcaligenaceae</taxon>
        <taxon>Zwartia</taxon>
    </lineage>
</organism>
<comment type="subcellular location">
    <subcellularLocation>
        <location evidence="1 7">Cell membrane</location>
        <topology evidence="1 7">Multi-pass membrane protein</topology>
    </subcellularLocation>
</comment>
<evidence type="ECO:0000259" key="8">
    <source>
        <dbReference type="Pfam" id="PF09335"/>
    </source>
</evidence>
<feature type="transmembrane region" description="Helical" evidence="7">
    <location>
        <begin position="27"/>
        <end position="49"/>
    </location>
</feature>
<evidence type="ECO:0000256" key="2">
    <source>
        <dbReference type="ARBA" id="ARBA00010792"/>
    </source>
</evidence>
<keyword evidence="6 7" id="KW-0472">Membrane</keyword>
<dbReference type="PANTHER" id="PTHR30353:SF0">
    <property type="entry name" value="TRANSMEMBRANE PROTEIN"/>
    <property type="match status" value="1"/>
</dbReference>
<dbReference type="RefSeq" id="WP_259661784.1">
    <property type="nucleotide sequence ID" value="NZ_JAHXRI010000010.1"/>
</dbReference>
<dbReference type="PANTHER" id="PTHR30353">
    <property type="entry name" value="INNER MEMBRANE PROTEIN DEDA-RELATED"/>
    <property type="match status" value="1"/>
</dbReference>
<evidence type="ECO:0000256" key="6">
    <source>
        <dbReference type="ARBA" id="ARBA00023136"/>
    </source>
</evidence>
<evidence type="ECO:0000313" key="9">
    <source>
        <dbReference type="EMBL" id="MBZ1351381.1"/>
    </source>
</evidence>
<dbReference type="Proteomes" id="UP000739565">
    <property type="component" value="Unassembled WGS sequence"/>
</dbReference>
<evidence type="ECO:0000256" key="5">
    <source>
        <dbReference type="ARBA" id="ARBA00022989"/>
    </source>
</evidence>
<keyword evidence="4 7" id="KW-0812">Transmembrane</keyword>
<reference evidence="9" key="1">
    <citation type="submission" date="2021-07" db="EMBL/GenBank/DDBJ databases">
        <title>New genus and species of the family Alcaligenaceae.</title>
        <authorList>
            <person name="Hahn M.W."/>
        </authorList>
    </citation>
    <scope>NUCLEOTIDE SEQUENCE</scope>
    <source>
        <strain evidence="9">LF4-65</strain>
    </source>
</reference>
<feature type="transmembrane region" description="Helical" evidence="7">
    <location>
        <begin position="186"/>
        <end position="204"/>
    </location>
</feature>
<keyword evidence="5 7" id="KW-1133">Transmembrane helix</keyword>
<dbReference type="GO" id="GO:0005886">
    <property type="term" value="C:plasma membrane"/>
    <property type="evidence" value="ECO:0007669"/>
    <property type="project" value="UniProtKB-SubCell"/>
</dbReference>
<accession>A0A953T595</accession>
<evidence type="ECO:0000313" key="10">
    <source>
        <dbReference type="Proteomes" id="UP000739565"/>
    </source>
</evidence>
<gene>
    <name evidence="9" type="ORF">KZZ10_12060</name>
</gene>
<dbReference type="EMBL" id="JAHXRI010000010">
    <property type="protein sequence ID" value="MBZ1351381.1"/>
    <property type="molecule type" value="Genomic_DNA"/>
</dbReference>
<keyword evidence="10" id="KW-1185">Reference proteome</keyword>
<feature type="domain" description="VTT" evidence="8">
    <location>
        <begin position="49"/>
        <end position="172"/>
    </location>
</feature>
<name>A0A953T595_9BURK</name>
<feature type="transmembrane region" description="Helical" evidence="7">
    <location>
        <begin position="152"/>
        <end position="174"/>
    </location>
</feature>
<comment type="caution">
    <text evidence="9">The sequence shown here is derived from an EMBL/GenBank/DDBJ whole genome shotgun (WGS) entry which is preliminary data.</text>
</comment>
<evidence type="ECO:0000256" key="1">
    <source>
        <dbReference type="ARBA" id="ARBA00004651"/>
    </source>
</evidence>
<dbReference type="Pfam" id="PF09335">
    <property type="entry name" value="VTT_dom"/>
    <property type="match status" value="1"/>
</dbReference>
<dbReference type="InterPro" id="IPR032816">
    <property type="entry name" value="VTT_dom"/>
</dbReference>
<proteinExistence type="inferred from homology"/>
<sequence>MDLFTSLLNLLLHIDKTMLQFIENYGVWIYVLLVAIIFAETGLVFMPFLPGDSLLFVAGAICAMGKMDIYLLIALLTTAAIVGDAVNYAVGRWFGATLIERTNLVNPKHLAYTQGFYDRYGGQTVIIARFIPFARTLAPFVAGFAKYDPKKFVFFNVTGALIWVVSLTVAGYWFGNLPFVRDNLTLVILFIIFLSILPGIIAFLRAKFSK</sequence>
<feature type="transmembrane region" description="Helical" evidence="7">
    <location>
        <begin position="69"/>
        <end position="90"/>
    </location>
</feature>
<evidence type="ECO:0000256" key="4">
    <source>
        <dbReference type="ARBA" id="ARBA00022692"/>
    </source>
</evidence>
<protein>
    <submittedName>
        <fullName evidence="9">VTT domain-containing protein</fullName>
    </submittedName>
</protein>
<dbReference type="InterPro" id="IPR032818">
    <property type="entry name" value="DedA-like"/>
</dbReference>
<evidence type="ECO:0000256" key="3">
    <source>
        <dbReference type="ARBA" id="ARBA00022475"/>
    </source>
</evidence>
<evidence type="ECO:0000256" key="7">
    <source>
        <dbReference type="RuleBase" id="RU367016"/>
    </source>
</evidence>
<keyword evidence="3 7" id="KW-1003">Cell membrane</keyword>
<dbReference type="AlphaFoldDB" id="A0A953T595"/>
<comment type="similarity">
    <text evidence="2 7">Belongs to the DedA family.</text>
</comment>